<sequence length="135" mass="14862">MVCVECNADAAPYRFKCCGRNFCSVPCYKTHSCVVEAATTGANEPHTSYVVPESTKTEEVQLTEAQVEALKGDEKLRSMLSNDTLRKVLRTVVSSPDPLSAMAPYMHDEFFSGFVTQVMDTLGNADEPRPNDNMS</sequence>
<organism evidence="1 2">
    <name type="scientific">Babesia ovis</name>
    <dbReference type="NCBI Taxonomy" id="5869"/>
    <lineage>
        <taxon>Eukaryota</taxon>
        <taxon>Sar</taxon>
        <taxon>Alveolata</taxon>
        <taxon>Apicomplexa</taxon>
        <taxon>Aconoidasida</taxon>
        <taxon>Piroplasmida</taxon>
        <taxon>Babesiidae</taxon>
        <taxon>Babesia</taxon>
    </lineage>
</organism>
<evidence type="ECO:0000313" key="1">
    <source>
        <dbReference type="EMBL" id="GFE55795.1"/>
    </source>
</evidence>
<name>A0A9W5TD78_BABOV</name>
<dbReference type="OrthoDB" id="18412at2759"/>
<keyword evidence="2" id="KW-1185">Reference proteome</keyword>
<comment type="caution">
    <text evidence="1">The sequence shown here is derived from an EMBL/GenBank/DDBJ whole genome shotgun (WGS) entry which is preliminary data.</text>
</comment>
<dbReference type="AlphaFoldDB" id="A0A9W5TD78"/>
<accession>A0A9W5TD78</accession>
<reference evidence="1" key="1">
    <citation type="submission" date="2019-12" db="EMBL/GenBank/DDBJ databases">
        <title>Genome sequence of Babesia ovis.</title>
        <authorList>
            <person name="Yamagishi J."/>
            <person name="Sevinc F."/>
            <person name="Xuan X."/>
        </authorList>
    </citation>
    <scope>NUCLEOTIDE SEQUENCE</scope>
    <source>
        <strain evidence="1">Selcuk</strain>
    </source>
</reference>
<evidence type="ECO:0000313" key="2">
    <source>
        <dbReference type="Proteomes" id="UP001057455"/>
    </source>
</evidence>
<dbReference type="EMBL" id="BLIY01000024">
    <property type="protein sequence ID" value="GFE55795.1"/>
    <property type="molecule type" value="Genomic_DNA"/>
</dbReference>
<gene>
    <name evidence="1" type="ORF">BaOVIS_031990</name>
</gene>
<dbReference type="Proteomes" id="UP001057455">
    <property type="component" value="Unassembled WGS sequence"/>
</dbReference>
<proteinExistence type="predicted"/>
<protein>
    <submittedName>
        <fullName evidence="1">Zinc finger HIT domain-containing protein 3 isoform X2, putative</fullName>
    </submittedName>
</protein>